<gene>
    <name evidence="2" type="ORF">GGX14DRAFT_164275</name>
</gene>
<accession>A0AAD6YM66</accession>
<evidence type="ECO:0008006" key="4">
    <source>
        <dbReference type="Google" id="ProtNLM"/>
    </source>
</evidence>
<proteinExistence type="predicted"/>
<evidence type="ECO:0000256" key="1">
    <source>
        <dbReference type="SAM" id="SignalP"/>
    </source>
</evidence>
<sequence length="129" mass="14565">MSRTFMSLPPLFLMACFIICVASYPQYAADFRRIPLGDLNLLCDLDYNSGVISRRQGQCSIRRVYSARIPGCESNMTVAVYQGDNADEKWREDVSKYANLRHPNIVQVYGVTICSDICATVYHDGGHRC</sequence>
<dbReference type="AlphaFoldDB" id="A0AAD6YM66"/>
<feature type="chain" id="PRO_5042244585" description="Protein kinase domain-containing protein" evidence="1">
    <location>
        <begin position="24"/>
        <end position="129"/>
    </location>
</feature>
<name>A0AAD6YM66_9AGAR</name>
<dbReference type="PROSITE" id="PS51257">
    <property type="entry name" value="PROKAR_LIPOPROTEIN"/>
    <property type="match status" value="1"/>
</dbReference>
<evidence type="ECO:0000313" key="2">
    <source>
        <dbReference type="EMBL" id="KAJ7223407.1"/>
    </source>
</evidence>
<keyword evidence="3" id="KW-1185">Reference proteome</keyword>
<dbReference type="Gene3D" id="3.30.200.20">
    <property type="entry name" value="Phosphorylase Kinase, domain 1"/>
    <property type="match status" value="1"/>
</dbReference>
<feature type="signal peptide" evidence="1">
    <location>
        <begin position="1"/>
        <end position="23"/>
    </location>
</feature>
<protein>
    <recommendedName>
        <fullName evidence="4">Protein kinase domain-containing protein</fullName>
    </recommendedName>
</protein>
<evidence type="ECO:0000313" key="3">
    <source>
        <dbReference type="Proteomes" id="UP001219525"/>
    </source>
</evidence>
<keyword evidence="1" id="KW-0732">Signal</keyword>
<dbReference type="Proteomes" id="UP001219525">
    <property type="component" value="Unassembled WGS sequence"/>
</dbReference>
<organism evidence="2 3">
    <name type="scientific">Mycena pura</name>
    <dbReference type="NCBI Taxonomy" id="153505"/>
    <lineage>
        <taxon>Eukaryota</taxon>
        <taxon>Fungi</taxon>
        <taxon>Dikarya</taxon>
        <taxon>Basidiomycota</taxon>
        <taxon>Agaricomycotina</taxon>
        <taxon>Agaricomycetes</taxon>
        <taxon>Agaricomycetidae</taxon>
        <taxon>Agaricales</taxon>
        <taxon>Marasmiineae</taxon>
        <taxon>Mycenaceae</taxon>
        <taxon>Mycena</taxon>
    </lineage>
</organism>
<dbReference type="EMBL" id="JARJCW010000006">
    <property type="protein sequence ID" value="KAJ7223407.1"/>
    <property type="molecule type" value="Genomic_DNA"/>
</dbReference>
<comment type="caution">
    <text evidence="2">The sequence shown here is derived from an EMBL/GenBank/DDBJ whole genome shotgun (WGS) entry which is preliminary data.</text>
</comment>
<reference evidence="2" key="1">
    <citation type="submission" date="2023-03" db="EMBL/GenBank/DDBJ databases">
        <title>Massive genome expansion in bonnet fungi (Mycena s.s.) driven by repeated elements and novel gene families across ecological guilds.</title>
        <authorList>
            <consortium name="Lawrence Berkeley National Laboratory"/>
            <person name="Harder C.B."/>
            <person name="Miyauchi S."/>
            <person name="Viragh M."/>
            <person name="Kuo A."/>
            <person name="Thoen E."/>
            <person name="Andreopoulos B."/>
            <person name="Lu D."/>
            <person name="Skrede I."/>
            <person name="Drula E."/>
            <person name="Henrissat B."/>
            <person name="Morin E."/>
            <person name="Kohler A."/>
            <person name="Barry K."/>
            <person name="LaButti K."/>
            <person name="Morin E."/>
            <person name="Salamov A."/>
            <person name="Lipzen A."/>
            <person name="Mereny Z."/>
            <person name="Hegedus B."/>
            <person name="Baldrian P."/>
            <person name="Stursova M."/>
            <person name="Weitz H."/>
            <person name="Taylor A."/>
            <person name="Grigoriev I.V."/>
            <person name="Nagy L.G."/>
            <person name="Martin F."/>
            <person name="Kauserud H."/>
        </authorList>
    </citation>
    <scope>NUCLEOTIDE SEQUENCE</scope>
    <source>
        <strain evidence="2">9144</strain>
    </source>
</reference>